<evidence type="ECO:0000313" key="3">
    <source>
        <dbReference type="Proteomes" id="UP000218231"/>
    </source>
</evidence>
<sequence>MKFDIVEMISEFAGLNQSPNFKPVSTSPDSEGSGHHSHRRNSNASVKSYNAARRGSLNIPVGVTQLPQVEQKPEQAGRRGKRSGSCANVLEDDSVELKTFLKNVANMRRQSSPCVQLGGAKKLALKRAMTNDSCDFPSEKEEDDRPTSSEDLTNKEKPSTYLVKF</sequence>
<comment type="caution">
    <text evidence="2">The sequence shown here is derived from an EMBL/GenBank/DDBJ whole genome shotgun (WGS) entry which is preliminary data.</text>
</comment>
<feature type="region of interest" description="Disordered" evidence="1">
    <location>
        <begin position="16"/>
        <end position="88"/>
    </location>
</feature>
<accession>A0A2A2JIP3</accession>
<dbReference type="Proteomes" id="UP000218231">
    <property type="component" value="Unassembled WGS sequence"/>
</dbReference>
<feature type="region of interest" description="Disordered" evidence="1">
    <location>
        <begin position="132"/>
        <end position="165"/>
    </location>
</feature>
<reference evidence="2 3" key="1">
    <citation type="journal article" date="2017" name="Curr. Biol.">
        <title>Genome architecture and evolution of a unichromosomal asexual nematode.</title>
        <authorList>
            <person name="Fradin H."/>
            <person name="Zegar C."/>
            <person name="Gutwein M."/>
            <person name="Lucas J."/>
            <person name="Kovtun M."/>
            <person name="Corcoran D."/>
            <person name="Baugh L.R."/>
            <person name="Kiontke K."/>
            <person name="Gunsalus K."/>
            <person name="Fitch D.H."/>
            <person name="Piano F."/>
        </authorList>
    </citation>
    <scope>NUCLEOTIDE SEQUENCE [LARGE SCALE GENOMIC DNA]</scope>
    <source>
        <strain evidence="2">PF1309</strain>
    </source>
</reference>
<gene>
    <name evidence="2" type="ORF">WR25_01769</name>
</gene>
<proteinExistence type="predicted"/>
<dbReference type="EMBL" id="LIAE01010413">
    <property type="protein sequence ID" value="PAV61432.1"/>
    <property type="molecule type" value="Genomic_DNA"/>
</dbReference>
<dbReference type="AlphaFoldDB" id="A0A2A2JIP3"/>
<protein>
    <submittedName>
        <fullName evidence="2">Uncharacterized protein</fullName>
    </submittedName>
</protein>
<evidence type="ECO:0000313" key="2">
    <source>
        <dbReference type="EMBL" id="PAV61432.1"/>
    </source>
</evidence>
<name>A0A2A2JIP3_9BILA</name>
<feature type="compositionally biased region" description="Polar residues" evidence="1">
    <location>
        <begin position="16"/>
        <end position="30"/>
    </location>
</feature>
<organism evidence="2 3">
    <name type="scientific">Diploscapter pachys</name>
    <dbReference type="NCBI Taxonomy" id="2018661"/>
    <lineage>
        <taxon>Eukaryota</taxon>
        <taxon>Metazoa</taxon>
        <taxon>Ecdysozoa</taxon>
        <taxon>Nematoda</taxon>
        <taxon>Chromadorea</taxon>
        <taxon>Rhabditida</taxon>
        <taxon>Rhabditina</taxon>
        <taxon>Rhabditomorpha</taxon>
        <taxon>Rhabditoidea</taxon>
        <taxon>Rhabditidae</taxon>
        <taxon>Diploscapter</taxon>
    </lineage>
</organism>
<dbReference type="OrthoDB" id="5875220at2759"/>
<evidence type="ECO:0000256" key="1">
    <source>
        <dbReference type="SAM" id="MobiDB-lite"/>
    </source>
</evidence>
<keyword evidence="3" id="KW-1185">Reference proteome</keyword>
<feature type="compositionally biased region" description="Basic and acidic residues" evidence="1">
    <location>
        <begin position="137"/>
        <end position="158"/>
    </location>
</feature>
<dbReference type="PANTHER" id="PTHR37440">
    <property type="entry name" value="PROTEIN CBG17852-RELATED"/>
    <property type="match status" value="1"/>
</dbReference>